<dbReference type="EMBL" id="JAAIUW010000007">
    <property type="protein sequence ID" value="KAF7822751.1"/>
    <property type="molecule type" value="Genomic_DNA"/>
</dbReference>
<sequence>MEMLFWIGMGMVGNGHMPMPPLTLS</sequence>
<accession>A0A834TKG7</accession>
<keyword evidence="2" id="KW-1185">Reference proteome</keyword>
<dbReference type="AlphaFoldDB" id="A0A834TKG7"/>
<comment type="caution">
    <text evidence="1">The sequence shown here is derived from an EMBL/GenBank/DDBJ whole genome shotgun (WGS) entry which is preliminary data.</text>
</comment>
<evidence type="ECO:0000313" key="2">
    <source>
        <dbReference type="Proteomes" id="UP000634136"/>
    </source>
</evidence>
<evidence type="ECO:0000313" key="1">
    <source>
        <dbReference type="EMBL" id="KAF7822751.1"/>
    </source>
</evidence>
<reference evidence="1" key="1">
    <citation type="submission" date="2020-09" db="EMBL/GenBank/DDBJ databases">
        <title>Genome-Enabled Discovery of Anthraquinone Biosynthesis in Senna tora.</title>
        <authorList>
            <person name="Kang S.-H."/>
            <person name="Pandey R.P."/>
            <person name="Lee C.-M."/>
            <person name="Sim J.-S."/>
            <person name="Jeong J.-T."/>
            <person name="Choi B.-S."/>
            <person name="Jung M."/>
            <person name="Ginzburg D."/>
            <person name="Zhao K."/>
            <person name="Won S.Y."/>
            <person name="Oh T.-J."/>
            <person name="Yu Y."/>
            <person name="Kim N.-H."/>
            <person name="Lee O.R."/>
            <person name="Lee T.-H."/>
            <person name="Bashyal P."/>
            <person name="Kim T.-S."/>
            <person name="Lee W.-H."/>
            <person name="Kawkins C."/>
            <person name="Kim C.-K."/>
            <person name="Kim J.S."/>
            <person name="Ahn B.O."/>
            <person name="Rhee S.Y."/>
            <person name="Sohng J.K."/>
        </authorList>
    </citation>
    <scope>NUCLEOTIDE SEQUENCE</scope>
    <source>
        <tissue evidence="1">Leaf</tissue>
    </source>
</reference>
<gene>
    <name evidence="1" type="ORF">G2W53_020895</name>
</gene>
<protein>
    <submittedName>
        <fullName evidence="1">Uncharacterized protein</fullName>
    </submittedName>
</protein>
<organism evidence="1 2">
    <name type="scientific">Senna tora</name>
    <dbReference type="NCBI Taxonomy" id="362788"/>
    <lineage>
        <taxon>Eukaryota</taxon>
        <taxon>Viridiplantae</taxon>
        <taxon>Streptophyta</taxon>
        <taxon>Embryophyta</taxon>
        <taxon>Tracheophyta</taxon>
        <taxon>Spermatophyta</taxon>
        <taxon>Magnoliopsida</taxon>
        <taxon>eudicotyledons</taxon>
        <taxon>Gunneridae</taxon>
        <taxon>Pentapetalae</taxon>
        <taxon>rosids</taxon>
        <taxon>fabids</taxon>
        <taxon>Fabales</taxon>
        <taxon>Fabaceae</taxon>
        <taxon>Caesalpinioideae</taxon>
        <taxon>Cassia clade</taxon>
        <taxon>Senna</taxon>
    </lineage>
</organism>
<proteinExistence type="predicted"/>
<dbReference type="Proteomes" id="UP000634136">
    <property type="component" value="Unassembled WGS sequence"/>
</dbReference>
<name>A0A834TKG7_9FABA</name>